<keyword evidence="2" id="KW-0217">Developmental protein</keyword>
<dbReference type="GO" id="GO:0007219">
    <property type="term" value="P:Notch signaling pathway"/>
    <property type="evidence" value="ECO:0007669"/>
    <property type="project" value="UniProtKB-KW"/>
</dbReference>
<dbReference type="AlphaFoldDB" id="A0A8B8DT26"/>
<feature type="domain" description="EGF-like" evidence="16">
    <location>
        <begin position="487"/>
        <end position="523"/>
    </location>
</feature>
<organism evidence="17 18">
    <name type="scientific">Crassostrea virginica</name>
    <name type="common">Eastern oyster</name>
    <dbReference type="NCBI Taxonomy" id="6565"/>
    <lineage>
        <taxon>Eukaryota</taxon>
        <taxon>Metazoa</taxon>
        <taxon>Spiralia</taxon>
        <taxon>Lophotrochozoa</taxon>
        <taxon>Mollusca</taxon>
        <taxon>Bivalvia</taxon>
        <taxon>Autobranchia</taxon>
        <taxon>Pteriomorphia</taxon>
        <taxon>Ostreida</taxon>
        <taxon>Ostreoidea</taxon>
        <taxon>Ostreidae</taxon>
        <taxon>Crassostrea</taxon>
    </lineage>
</organism>
<keyword evidence="12 14" id="KW-1015">Disulfide bond</keyword>
<dbReference type="PROSITE" id="PS00010">
    <property type="entry name" value="ASX_HYDROXYL"/>
    <property type="match status" value="4"/>
</dbReference>
<feature type="disulfide bond" evidence="14">
    <location>
        <begin position="436"/>
        <end position="445"/>
    </location>
</feature>
<accession>A0A8B8DT26</accession>
<keyword evidence="4 14" id="KW-0245">EGF-like domain</keyword>
<keyword evidence="17" id="KW-1185">Reference proteome</keyword>
<comment type="caution">
    <text evidence="14">Lacks conserved residue(s) required for the propagation of feature annotation.</text>
</comment>
<dbReference type="FunFam" id="2.10.25.10:FF:000391">
    <property type="entry name" value="Weary, isoform C"/>
    <property type="match status" value="2"/>
</dbReference>
<feature type="domain" description="EGF-like" evidence="16">
    <location>
        <begin position="372"/>
        <end position="408"/>
    </location>
</feature>
<evidence type="ECO:0000313" key="18">
    <source>
        <dbReference type="RefSeq" id="XP_022331397.1"/>
    </source>
</evidence>
<protein>
    <submittedName>
        <fullName evidence="18">Neurogenic locus notch homolog protein 2-like</fullName>
    </submittedName>
</protein>
<proteinExistence type="predicted"/>
<feature type="disulfide bond" evidence="14">
    <location>
        <begin position="474"/>
        <end position="483"/>
    </location>
</feature>
<evidence type="ECO:0000259" key="16">
    <source>
        <dbReference type="PROSITE" id="PS50026"/>
    </source>
</evidence>
<dbReference type="FunFam" id="2.10.25.10:FF:000095">
    <property type="entry name" value="Notch, isoform B"/>
    <property type="match status" value="1"/>
</dbReference>
<dbReference type="SUPFAM" id="SSF57196">
    <property type="entry name" value="EGF/Laminin"/>
    <property type="match status" value="7"/>
</dbReference>
<evidence type="ECO:0000256" key="7">
    <source>
        <dbReference type="ARBA" id="ARBA00022737"/>
    </source>
</evidence>
<dbReference type="PROSITE" id="PS50026">
    <property type="entry name" value="EGF_3"/>
    <property type="match status" value="7"/>
</dbReference>
<dbReference type="FunFam" id="2.10.25.10:FF:000142">
    <property type="entry name" value="Crumbs cell polarity complex component 2"/>
    <property type="match status" value="1"/>
</dbReference>
<dbReference type="PROSITE" id="PS01186">
    <property type="entry name" value="EGF_2"/>
    <property type="match status" value="5"/>
</dbReference>
<dbReference type="InterPro" id="IPR001881">
    <property type="entry name" value="EGF-like_Ca-bd_dom"/>
</dbReference>
<dbReference type="FunFam" id="2.10.25.10:FF:000143">
    <property type="entry name" value="Protein crumbs 1"/>
    <property type="match status" value="1"/>
</dbReference>
<evidence type="ECO:0000256" key="5">
    <source>
        <dbReference type="ARBA" id="ARBA00022692"/>
    </source>
</evidence>
<dbReference type="GO" id="GO:0005886">
    <property type="term" value="C:plasma membrane"/>
    <property type="evidence" value="ECO:0007669"/>
    <property type="project" value="UniProtKB-SubCell"/>
</dbReference>
<dbReference type="CDD" id="cd00054">
    <property type="entry name" value="EGF_CA"/>
    <property type="match status" value="7"/>
</dbReference>
<evidence type="ECO:0000256" key="9">
    <source>
        <dbReference type="ARBA" id="ARBA00022976"/>
    </source>
</evidence>
<feature type="domain" description="EGF-like" evidence="16">
    <location>
        <begin position="525"/>
        <end position="561"/>
    </location>
</feature>
<dbReference type="GO" id="GO:0045197">
    <property type="term" value="P:establishment or maintenance of epithelial cell apical/basal polarity"/>
    <property type="evidence" value="ECO:0007669"/>
    <property type="project" value="TreeGrafter"/>
</dbReference>
<evidence type="ECO:0000313" key="17">
    <source>
        <dbReference type="Proteomes" id="UP000694844"/>
    </source>
</evidence>
<feature type="domain" description="EGF-like" evidence="16">
    <location>
        <begin position="296"/>
        <end position="332"/>
    </location>
</feature>
<feature type="disulfide bond" evidence="14">
    <location>
        <begin position="398"/>
        <end position="407"/>
    </location>
</feature>
<evidence type="ECO:0000256" key="14">
    <source>
        <dbReference type="PROSITE-ProRule" id="PRU00076"/>
    </source>
</evidence>
<dbReference type="Gene3D" id="2.10.25.10">
    <property type="entry name" value="Laminin"/>
    <property type="match status" value="7"/>
</dbReference>
<evidence type="ECO:0000256" key="8">
    <source>
        <dbReference type="ARBA" id="ARBA00022837"/>
    </source>
</evidence>
<keyword evidence="10 15" id="KW-1133">Transmembrane helix</keyword>
<feature type="domain" description="EGF-like" evidence="16">
    <location>
        <begin position="334"/>
        <end position="370"/>
    </location>
</feature>
<dbReference type="InterPro" id="IPR013032">
    <property type="entry name" value="EGF-like_CS"/>
</dbReference>
<feature type="domain" description="EGF-like" evidence="16">
    <location>
        <begin position="448"/>
        <end position="484"/>
    </location>
</feature>
<dbReference type="PROSITE" id="PS01187">
    <property type="entry name" value="EGF_CA"/>
    <property type="match status" value="3"/>
</dbReference>
<dbReference type="Proteomes" id="UP000694844">
    <property type="component" value="Chromosome 4"/>
</dbReference>
<keyword evidence="8" id="KW-0106">Calcium</keyword>
<dbReference type="PANTHER" id="PTHR24049">
    <property type="entry name" value="CRUMBS FAMILY MEMBER"/>
    <property type="match status" value="1"/>
</dbReference>
<dbReference type="GO" id="GO:0007157">
    <property type="term" value="P:heterophilic cell-cell adhesion via plasma membrane cell adhesion molecules"/>
    <property type="evidence" value="ECO:0007669"/>
    <property type="project" value="TreeGrafter"/>
</dbReference>
<keyword evidence="3" id="KW-1003">Cell membrane</keyword>
<dbReference type="InterPro" id="IPR051022">
    <property type="entry name" value="Notch_Cell-Fate_Det"/>
</dbReference>
<feature type="disulfide bond" evidence="14">
    <location>
        <begin position="551"/>
        <end position="560"/>
    </location>
</feature>
<feature type="transmembrane region" description="Helical" evidence="15">
    <location>
        <begin position="592"/>
        <end position="617"/>
    </location>
</feature>
<dbReference type="SMART" id="SM00179">
    <property type="entry name" value="EGF_CA"/>
    <property type="match status" value="7"/>
</dbReference>
<dbReference type="InterPro" id="IPR018097">
    <property type="entry name" value="EGF_Ca-bd_CS"/>
</dbReference>
<sequence>MNDINYVCTGASIEDNWEQGERDFLYNFTGVGPFNVSFSGCCWIYLNYGNNRGSWNIETNVNLATRSDIGRPNSSPVTAGQPLYNVRYGSRVVLPIPMVDSDGDTVRCRWSTGNECVDVCNGLPLATLDSETCTLTFNATHTLNGIYAVALSIEDFPKSNIVIGGKLYTPNDPISLVPLQFLINTINFNSSSGDPPVFVNGTLPQGSVIEVKLPSSVTVQFYAYSNQTISRIDLTSPAGMTYSSLQTDFTRPDVYYVTASWTPSTEQIGAHILCATAVDSVGLTSNYHCISLRVSEVSPCDSNPCSNNMTCIRDGANFTCECPAGFTGLYCETDIDECMGDHCENNGTCYDVINGYYCSCLNGFTGLNCESGADACASSPCLNGGICTDYFNGVHCYCPEGTSGPFCEINFNECASSPCENGGYCNDLVNGFTCWCSSGFTGLLCETNINECSSQPCLNGGICSDMVNGYNCRCLNGFTGSRCETIIVSACGSNPCQNGGVCTSVANGFLCSCPVGTSGPRCEINYDDCMNSTCLNNGTCHDLVNGFQCQCQSGYAGARCESELDLCSSDPCSALYECKAGENTGYSCEAGVALYAVVVTSVMTSLGVASFVVFRLLRPSYKVVDHSWLSSYTDVRKPDSQPKHVFNTQNSKKMFA</sequence>
<gene>
    <name evidence="18" type="primary">LOC111129354</name>
</gene>
<feature type="disulfide bond" evidence="14">
    <location>
        <begin position="360"/>
        <end position="369"/>
    </location>
</feature>
<feature type="disulfide bond" evidence="14">
    <location>
        <begin position="322"/>
        <end position="331"/>
    </location>
</feature>
<keyword evidence="7" id="KW-0677">Repeat</keyword>
<name>A0A8B8DT26_CRAVI</name>
<dbReference type="PROSITE" id="PS00022">
    <property type="entry name" value="EGF_1"/>
    <property type="match status" value="7"/>
</dbReference>
<dbReference type="FunFam" id="2.10.25.10:FF:000006">
    <property type="entry name" value="Versican core protein-like isoform 1"/>
    <property type="match status" value="1"/>
</dbReference>
<dbReference type="FunFam" id="2.10.25.10:FF:000309">
    <property type="entry name" value="Uncharacterized protein, isoform A"/>
    <property type="match status" value="1"/>
</dbReference>
<dbReference type="PRINTS" id="PR00010">
    <property type="entry name" value="EGFBLOOD"/>
</dbReference>
<feature type="disulfide bond" evidence="14">
    <location>
        <begin position="513"/>
        <end position="522"/>
    </location>
</feature>
<dbReference type="GeneID" id="111129354"/>
<dbReference type="Pfam" id="PF00008">
    <property type="entry name" value="EGF"/>
    <property type="match status" value="5"/>
</dbReference>
<keyword evidence="5 15" id="KW-0812">Transmembrane</keyword>
<keyword evidence="13" id="KW-0325">Glycoprotein</keyword>
<evidence type="ECO:0000256" key="10">
    <source>
        <dbReference type="ARBA" id="ARBA00022989"/>
    </source>
</evidence>
<evidence type="ECO:0000256" key="13">
    <source>
        <dbReference type="ARBA" id="ARBA00023180"/>
    </source>
</evidence>
<dbReference type="KEGG" id="cvn:111129354"/>
<keyword evidence="11 15" id="KW-0472">Membrane</keyword>
<dbReference type="GO" id="GO:0005509">
    <property type="term" value="F:calcium ion binding"/>
    <property type="evidence" value="ECO:0007669"/>
    <property type="project" value="InterPro"/>
</dbReference>
<comment type="subcellular location">
    <subcellularLocation>
        <location evidence="1">Cell membrane</location>
        <topology evidence="1">Single-pass type I membrane protein</topology>
    </subcellularLocation>
</comment>
<dbReference type="InterPro" id="IPR000152">
    <property type="entry name" value="EGF-type_Asp/Asn_hydroxyl_site"/>
</dbReference>
<evidence type="ECO:0000256" key="2">
    <source>
        <dbReference type="ARBA" id="ARBA00022473"/>
    </source>
</evidence>
<dbReference type="Pfam" id="PF12661">
    <property type="entry name" value="hEGF"/>
    <property type="match status" value="2"/>
</dbReference>
<dbReference type="RefSeq" id="XP_022331397.1">
    <property type="nucleotide sequence ID" value="XM_022475689.1"/>
</dbReference>
<dbReference type="GO" id="GO:0032991">
    <property type="term" value="C:protein-containing complex"/>
    <property type="evidence" value="ECO:0007669"/>
    <property type="project" value="TreeGrafter"/>
</dbReference>
<reference evidence="18" key="1">
    <citation type="submission" date="2025-08" db="UniProtKB">
        <authorList>
            <consortium name="RefSeq"/>
        </authorList>
    </citation>
    <scope>IDENTIFICATION</scope>
    <source>
        <tissue evidence="18">Whole sample</tissue>
    </source>
</reference>
<keyword evidence="9" id="KW-0914">Notch signaling pathway</keyword>
<dbReference type="OrthoDB" id="430340at2759"/>
<evidence type="ECO:0000256" key="1">
    <source>
        <dbReference type="ARBA" id="ARBA00004251"/>
    </source>
</evidence>
<evidence type="ECO:0000256" key="6">
    <source>
        <dbReference type="ARBA" id="ARBA00022729"/>
    </source>
</evidence>
<dbReference type="PANTHER" id="PTHR24049:SF22">
    <property type="entry name" value="DROSOPHILA CRUMBS HOMOLOG"/>
    <property type="match status" value="1"/>
</dbReference>
<dbReference type="SMART" id="SM00181">
    <property type="entry name" value="EGF"/>
    <property type="match status" value="7"/>
</dbReference>
<evidence type="ECO:0000256" key="4">
    <source>
        <dbReference type="ARBA" id="ARBA00022536"/>
    </source>
</evidence>
<feature type="domain" description="EGF-like" evidence="16">
    <location>
        <begin position="410"/>
        <end position="446"/>
    </location>
</feature>
<evidence type="ECO:0000256" key="12">
    <source>
        <dbReference type="ARBA" id="ARBA00023157"/>
    </source>
</evidence>
<evidence type="ECO:0000256" key="11">
    <source>
        <dbReference type="ARBA" id="ARBA00023136"/>
    </source>
</evidence>
<keyword evidence="6" id="KW-0732">Signal</keyword>
<dbReference type="InterPro" id="IPR000742">
    <property type="entry name" value="EGF"/>
</dbReference>
<evidence type="ECO:0000256" key="15">
    <source>
        <dbReference type="SAM" id="Phobius"/>
    </source>
</evidence>
<evidence type="ECO:0000256" key="3">
    <source>
        <dbReference type="ARBA" id="ARBA00022475"/>
    </source>
</evidence>